<organism evidence="9 10">
    <name type="scientific">Drosophila navojoa</name>
    <name type="common">Fruit fly</name>
    <dbReference type="NCBI Taxonomy" id="7232"/>
    <lineage>
        <taxon>Eukaryota</taxon>
        <taxon>Metazoa</taxon>
        <taxon>Ecdysozoa</taxon>
        <taxon>Arthropoda</taxon>
        <taxon>Hexapoda</taxon>
        <taxon>Insecta</taxon>
        <taxon>Pterygota</taxon>
        <taxon>Neoptera</taxon>
        <taxon>Endopterygota</taxon>
        <taxon>Diptera</taxon>
        <taxon>Brachycera</taxon>
        <taxon>Muscomorpha</taxon>
        <taxon>Ephydroidea</taxon>
        <taxon>Drosophilidae</taxon>
        <taxon>Drosophila</taxon>
    </lineage>
</organism>
<accession>A0A484BS22</accession>
<feature type="transmembrane region" description="Helical" evidence="8">
    <location>
        <begin position="159"/>
        <end position="177"/>
    </location>
</feature>
<dbReference type="InterPro" id="IPR022357">
    <property type="entry name" value="MIP_CS"/>
</dbReference>
<gene>
    <name evidence="9" type="ORF">AWZ03_002037</name>
</gene>
<keyword evidence="6 8" id="KW-0472">Membrane</keyword>
<evidence type="ECO:0000313" key="9">
    <source>
        <dbReference type="EMBL" id="TDG51577.1"/>
    </source>
</evidence>
<dbReference type="SUPFAM" id="SSF81338">
    <property type="entry name" value="Aquaporin-like"/>
    <property type="match status" value="1"/>
</dbReference>
<dbReference type="Gene3D" id="1.20.1080.10">
    <property type="entry name" value="Glycerol uptake facilitator protein"/>
    <property type="match status" value="1"/>
</dbReference>
<dbReference type="InterPro" id="IPR000425">
    <property type="entry name" value="MIP"/>
</dbReference>
<feature type="transmembrane region" description="Helical" evidence="8">
    <location>
        <begin position="97"/>
        <end position="123"/>
    </location>
</feature>
<dbReference type="GO" id="GO:0015267">
    <property type="term" value="F:channel activity"/>
    <property type="evidence" value="ECO:0007669"/>
    <property type="project" value="InterPro"/>
</dbReference>
<dbReference type="AlphaFoldDB" id="A0A484BS22"/>
<dbReference type="FunFam" id="1.20.1080.10:FF:000020">
    <property type="entry name" value="Entomoglyceroporin 4, isoform A"/>
    <property type="match status" value="1"/>
</dbReference>
<feature type="transmembrane region" description="Helical" evidence="8">
    <location>
        <begin position="189"/>
        <end position="210"/>
    </location>
</feature>
<reference evidence="9 10" key="1">
    <citation type="journal article" date="2019" name="J. Hered.">
        <title>An Improved Genome Assembly for Drosophila navojoa, the Basal Species in the mojavensis Cluster.</title>
        <authorList>
            <person name="Vanderlinde T."/>
            <person name="Dupim E.G."/>
            <person name="Nazario-Yepiz N.O."/>
            <person name="Carvalho A.B."/>
        </authorList>
    </citation>
    <scope>NUCLEOTIDE SEQUENCE [LARGE SCALE GENOMIC DNA]</scope>
    <source>
        <strain evidence="9">Navoj_Jal97</strain>
        <tissue evidence="9">Whole organism</tissue>
    </source>
</reference>
<dbReference type="OMA" id="IRAIAYF"/>
<evidence type="ECO:0000256" key="7">
    <source>
        <dbReference type="RuleBase" id="RU000477"/>
    </source>
</evidence>
<sequence length="274" mass="29784">MSQQRLTINVSTTSSRARWRYLKLRAENRARVAAFFGELVGTATFIFVACMGCVTTPLFFNSHFELSLNFGLAILIAIQSFGSISGAHLNPAITLAALIYGVLNWYMAIAYLVAQVAGGLIGYGLLKAVLPLNAIVGVDEPAGVCVTVLSKDISVLQGVFIELLITCFLTMVACSVWDPRNAKLKDSVPIRFGLTVSCLNLAAGLFTGSSMNPTRSLGPAVWNNSWQNHWIYWVGPLVGAAITSIIYRLAFKGRSEEVLELRTSNAQINFIDKV</sequence>
<proteinExistence type="inferred from homology"/>
<comment type="similarity">
    <text evidence="2 7">Belongs to the MIP/aquaporin (TC 1.A.8) family.</text>
</comment>
<keyword evidence="5 8" id="KW-1133">Transmembrane helix</keyword>
<keyword evidence="4 7" id="KW-0812">Transmembrane</keyword>
<evidence type="ECO:0000256" key="2">
    <source>
        <dbReference type="ARBA" id="ARBA00006175"/>
    </source>
</evidence>
<feature type="transmembrane region" description="Helical" evidence="8">
    <location>
        <begin position="230"/>
        <end position="250"/>
    </location>
</feature>
<dbReference type="KEGG" id="dnv:108655011"/>
<dbReference type="STRING" id="7232.A0A484BS22"/>
<dbReference type="PRINTS" id="PR00783">
    <property type="entry name" value="MINTRINSICP"/>
</dbReference>
<feature type="transmembrane region" description="Helical" evidence="8">
    <location>
        <begin position="66"/>
        <end position="85"/>
    </location>
</feature>
<keyword evidence="3 7" id="KW-0813">Transport</keyword>
<dbReference type="PANTHER" id="PTHR19139">
    <property type="entry name" value="AQUAPORIN TRANSPORTER"/>
    <property type="match status" value="1"/>
</dbReference>
<dbReference type="InterPro" id="IPR034294">
    <property type="entry name" value="Aquaporin_transptr"/>
</dbReference>
<dbReference type="PROSITE" id="PS00221">
    <property type="entry name" value="MIP"/>
    <property type="match status" value="1"/>
</dbReference>
<evidence type="ECO:0008006" key="11">
    <source>
        <dbReference type="Google" id="ProtNLM"/>
    </source>
</evidence>
<dbReference type="InterPro" id="IPR023271">
    <property type="entry name" value="Aquaporin-like"/>
</dbReference>
<name>A0A484BS22_DRONA</name>
<keyword evidence="10" id="KW-1185">Reference proteome</keyword>
<dbReference type="OrthoDB" id="3222at2759"/>
<dbReference type="GO" id="GO:0005886">
    <property type="term" value="C:plasma membrane"/>
    <property type="evidence" value="ECO:0007669"/>
    <property type="project" value="TreeGrafter"/>
</dbReference>
<evidence type="ECO:0000256" key="8">
    <source>
        <dbReference type="SAM" id="Phobius"/>
    </source>
</evidence>
<evidence type="ECO:0000256" key="4">
    <source>
        <dbReference type="ARBA" id="ARBA00022692"/>
    </source>
</evidence>
<dbReference type="EMBL" id="LSRL02000008">
    <property type="protein sequence ID" value="TDG51577.1"/>
    <property type="molecule type" value="Genomic_DNA"/>
</dbReference>
<evidence type="ECO:0000256" key="3">
    <source>
        <dbReference type="ARBA" id="ARBA00022448"/>
    </source>
</evidence>
<evidence type="ECO:0000256" key="1">
    <source>
        <dbReference type="ARBA" id="ARBA00004141"/>
    </source>
</evidence>
<comment type="subcellular location">
    <subcellularLocation>
        <location evidence="1">Membrane</location>
        <topology evidence="1">Multi-pass membrane protein</topology>
    </subcellularLocation>
</comment>
<evidence type="ECO:0000256" key="5">
    <source>
        <dbReference type="ARBA" id="ARBA00022989"/>
    </source>
</evidence>
<dbReference type="PANTHER" id="PTHR19139:SF270">
    <property type="entry name" value="ENTOMOGLYCEROPORIN 1-RELATED"/>
    <property type="match status" value="1"/>
</dbReference>
<evidence type="ECO:0000256" key="6">
    <source>
        <dbReference type="ARBA" id="ARBA00023136"/>
    </source>
</evidence>
<dbReference type="Pfam" id="PF00230">
    <property type="entry name" value="MIP"/>
    <property type="match status" value="1"/>
</dbReference>
<dbReference type="Proteomes" id="UP000295192">
    <property type="component" value="Unassembled WGS sequence"/>
</dbReference>
<feature type="transmembrane region" description="Helical" evidence="8">
    <location>
        <begin position="32"/>
        <end position="60"/>
    </location>
</feature>
<comment type="caution">
    <text evidence="9">The sequence shown here is derived from an EMBL/GenBank/DDBJ whole genome shotgun (WGS) entry which is preliminary data.</text>
</comment>
<evidence type="ECO:0000313" key="10">
    <source>
        <dbReference type="Proteomes" id="UP000295192"/>
    </source>
</evidence>
<protein>
    <recommendedName>
        <fullName evidence="11">Aquaporin</fullName>
    </recommendedName>
</protein>